<dbReference type="EMBL" id="FPJE01000019">
    <property type="protein sequence ID" value="SFW67498.1"/>
    <property type="molecule type" value="Genomic_DNA"/>
</dbReference>
<dbReference type="Pfam" id="PF12969">
    <property type="entry name" value="DUF3857"/>
    <property type="match status" value="1"/>
</dbReference>
<dbReference type="InterPro" id="IPR024618">
    <property type="entry name" value="DUF3857"/>
</dbReference>
<dbReference type="InterPro" id="IPR038765">
    <property type="entry name" value="Papain-like_cys_pep_sf"/>
</dbReference>
<keyword evidence="1" id="KW-0732">Signal</keyword>
<feature type="signal peptide" evidence="1">
    <location>
        <begin position="1"/>
        <end position="20"/>
    </location>
</feature>
<keyword evidence="4" id="KW-1185">Reference proteome</keyword>
<name>A0A1K1R5I9_9FLAO</name>
<evidence type="ECO:0000259" key="2">
    <source>
        <dbReference type="Pfam" id="PF12969"/>
    </source>
</evidence>
<dbReference type="AlphaFoldDB" id="A0A1K1R5I9"/>
<dbReference type="Gene3D" id="2.60.120.1130">
    <property type="match status" value="1"/>
</dbReference>
<feature type="chain" id="PRO_5013018380" description="DUF3857 domain-containing protein" evidence="1">
    <location>
        <begin position="21"/>
        <end position="637"/>
    </location>
</feature>
<evidence type="ECO:0000313" key="4">
    <source>
        <dbReference type="Proteomes" id="UP000182248"/>
    </source>
</evidence>
<reference evidence="3 4" key="1">
    <citation type="submission" date="2016-11" db="EMBL/GenBank/DDBJ databases">
        <authorList>
            <person name="Jaros S."/>
            <person name="Januszkiewicz K."/>
            <person name="Wedrychowicz H."/>
        </authorList>
    </citation>
    <scope>NUCLEOTIDE SEQUENCE [LARGE SCALE GENOMIC DNA]</scope>
    <source>
        <strain evidence="3 4">CGMCC 1.12145</strain>
    </source>
</reference>
<dbReference type="RefSeq" id="WP_072318392.1">
    <property type="nucleotide sequence ID" value="NZ_FPJE01000019.1"/>
</dbReference>
<evidence type="ECO:0000313" key="3">
    <source>
        <dbReference type="EMBL" id="SFW67498.1"/>
    </source>
</evidence>
<proteinExistence type="predicted"/>
<feature type="domain" description="DUF3857" evidence="2">
    <location>
        <begin position="58"/>
        <end position="192"/>
    </location>
</feature>
<dbReference type="Proteomes" id="UP000182248">
    <property type="component" value="Unassembled WGS sequence"/>
</dbReference>
<protein>
    <recommendedName>
        <fullName evidence="2">DUF3857 domain-containing protein</fullName>
    </recommendedName>
</protein>
<sequence length="637" mass="73247">MYFKKITLLCLLLYCLTVNAQEAGYQSLSLDKELVKNANAVVRLEECRVEVKSPKDMRIRRKRVVTVLNKKGGQYVHAMEGYDNSRKIKSIEARVFDVFGKEIGKFRKKDFKDVSAVPQGTLYTDNRVLYLEYIPTTYPYTVEFISEVQTPNTGGIPSCYFLDGYNVSTEESRYILEYDKDLFHPRFKEKHLEEYGIQRKETLTGVEFYGKSIKALKAESLSPAFKEFAPKLLVAIDRFHLDGHDGKAENWEELGLWMYNDLLDGRAKIPEGTALKIKNLVHGIEDPMEKARKVYEFVQQNTRYISVQVGIGGLQPITAAEVDKVKYGDCKGLSNYMMGLLDIAGVPSYYTHVQSGNDKIDFEPDFASLAQGDHVILAIPDGDHYVWVDCTSQVNPFGFIGDFTDDRSVLIMKPGGGELAKTTSYLNEQNYQHTTATCEIDPEGALNGSVRIVTGGIQYDQRTYLERRTDEDIVKRYKNYWNTINNLRIDNYAFINDKDSIRFTETVKVKAPGYASRSGDRLLFVVNAFNGNDFVPDRYRDRQLPFEISRGFADSDEFTINLPEGYIVEALPEKFSLSNAFGEYHTEVEQTDDRMLTYRRTLKIRSGYYPREDYDDYRNFRREVSRHDRSKVVLLKK</sequence>
<dbReference type="SUPFAM" id="SSF54001">
    <property type="entry name" value="Cysteine proteinases"/>
    <property type="match status" value="1"/>
</dbReference>
<dbReference type="Gene3D" id="2.60.40.3140">
    <property type="match status" value="1"/>
</dbReference>
<gene>
    <name evidence="3" type="ORF">SAMN02927921_03207</name>
</gene>
<dbReference type="OrthoDB" id="8595007at2"/>
<dbReference type="Gene3D" id="3.10.620.30">
    <property type="match status" value="1"/>
</dbReference>
<organism evidence="3 4">
    <name type="scientific">Sinomicrobium oceani</name>
    <dbReference type="NCBI Taxonomy" id="1150368"/>
    <lineage>
        <taxon>Bacteria</taxon>
        <taxon>Pseudomonadati</taxon>
        <taxon>Bacteroidota</taxon>
        <taxon>Flavobacteriia</taxon>
        <taxon>Flavobacteriales</taxon>
        <taxon>Flavobacteriaceae</taxon>
        <taxon>Sinomicrobium</taxon>
    </lineage>
</organism>
<evidence type="ECO:0000256" key="1">
    <source>
        <dbReference type="SAM" id="SignalP"/>
    </source>
</evidence>
<accession>A0A1K1R5I9</accession>
<dbReference type="STRING" id="1150368.SAMN02927921_03207"/>